<sequence>MQLPDVPVLDEQIINKNIPTPTTNNITLEQIYNQSEREHLLTGDYSSYNTSDSGNSPLVISDDRSEDDVITEKV</sequence>
<dbReference type="EMBL" id="JAIWYP010000003">
    <property type="protein sequence ID" value="KAH3848235.1"/>
    <property type="molecule type" value="Genomic_DNA"/>
</dbReference>
<gene>
    <name evidence="2" type="ORF">DPMN_090594</name>
</gene>
<protein>
    <submittedName>
        <fullName evidence="2">Uncharacterized protein</fullName>
    </submittedName>
</protein>
<keyword evidence="3" id="KW-1185">Reference proteome</keyword>
<feature type="compositionally biased region" description="Polar residues" evidence="1">
    <location>
        <begin position="44"/>
        <end position="58"/>
    </location>
</feature>
<feature type="compositionally biased region" description="Acidic residues" evidence="1">
    <location>
        <begin position="64"/>
        <end position="74"/>
    </location>
</feature>
<comment type="caution">
    <text evidence="2">The sequence shown here is derived from an EMBL/GenBank/DDBJ whole genome shotgun (WGS) entry which is preliminary data.</text>
</comment>
<name>A0A9D4QZX5_DREPO</name>
<reference evidence="2" key="1">
    <citation type="journal article" date="2019" name="bioRxiv">
        <title>The Genome of the Zebra Mussel, Dreissena polymorpha: A Resource for Invasive Species Research.</title>
        <authorList>
            <person name="McCartney M.A."/>
            <person name="Auch B."/>
            <person name="Kono T."/>
            <person name="Mallez S."/>
            <person name="Zhang Y."/>
            <person name="Obille A."/>
            <person name="Becker A."/>
            <person name="Abrahante J.E."/>
            <person name="Garbe J."/>
            <person name="Badalamenti J.P."/>
            <person name="Herman A."/>
            <person name="Mangelson H."/>
            <person name="Liachko I."/>
            <person name="Sullivan S."/>
            <person name="Sone E.D."/>
            <person name="Koren S."/>
            <person name="Silverstein K.A.T."/>
            <person name="Beckman K.B."/>
            <person name="Gohl D.M."/>
        </authorList>
    </citation>
    <scope>NUCLEOTIDE SEQUENCE</scope>
    <source>
        <strain evidence="2">Duluth1</strain>
        <tissue evidence="2">Whole animal</tissue>
    </source>
</reference>
<evidence type="ECO:0000256" key="1">
    <source>
        <dbReference type="SAM" id="MobiDB-lite"/>
    </source>
</evidence>
<proteinExistence type="predicted"/>
<dbReference type="AlphaFoldDB" id="A0A9D4QZX5"/>
<dbReference type="Proteomes" id="UP000828390">
    <property type="component" value="Unassembled WGS sequence"/>
</dbReference>
<accession>A0A9D4QZX5</accession>
<feature type="region of interest" description="Disordered" evidence="1">
    <location>
        <begin position="42"/>
        <end position="74"/>
    </location>
</feature>
<reference evidence="2" key="2">
    <citation type="submission" date="2020-11" db="EMBL/GenBank/DDBJ databases">
        <authorList>
            <person name="McCartney M.A."/>
            <person name="Auch B."/>
            <person name="Kono T."/>
            <person name="Mallez S."/>
            <person name="Becker A."/>
            <person name="Gohl D.M."/>
            <person name="Silverstein K.A.T."/>
            <person name="Koren S."/>
            <person name="Bechman K.B."/>
            <person name="Herman A."/>
            <person name="Abrahante J.E."/>
            <person name="Garbe J."/>
        </authorList>
    </citation>
    <scope>NUCLEOTIDE SEQUENCE</scope>
    <source>
        <strain evidence="2">Duluth1</strain>
        <tissue evidence="2">Whole animal</tissue>
    </source>
</reference>
<organism evidence="2 3">
    <name type="scientific">Dreissena polymorpha</name>
    <name type="common">Zebra mussel</name>
    <name type="synonym">Mytilus polymorpha</name>
    <dbReference type="NCBI Taxonomy" id="45954"/>
    <lineage>
        <taxon>Eukaryota</taxon>
        <taxon>Metazoa</taxon>
        <taxon>Spiralia</taxon>
        <taxon>Lophotrochozoa</taxon>
        <taxon>Mollusca</taxon>
        <taxon>Bivalvia</taxon>
        <taxon>Autobranchia</taxon>
        <taxon>Heteroconchia</taxon>
        <taxon>Euheterodonta</taxon>
        <taxon>Imparidentia</taxon>
        <taxon>Neoheterodontei</taxon>
        <taxon>Myida</taxon>
        <taxon>Dreissenoidea</taxon>
        <taxon>Dreissenidae</taxon>
        <taxon>Dreissena</taxon>
    </lineage>
</organism>
<evidence type="ECO:0000313" key="2">
    <source>
        <dbReference type="EMBL" id="KAH3848235.1"/>
    </source>
</evidence>
<evidence type="ECO:0000313" key="3">
    <source>
        <dbReference type="Proteomes" id="UP000828390"/>
    </source>
</evidence>